<dbReference type="AlphaFoldDB" id="A0A1H0EAP1"/>
<dbReference type="Pfam" id="PF14064">
    <property type="entry name" value="HmuY"/>
    <property type="match status" value="1"/>
</dbReference>
<keyword evidence="3" id="KW-1185">Reference proteome</keyword>
<dbReference type="Proteomes" id="UP000183200">
    <property type="component" value="Unassembled WGS sequence"/>
</dbReference>
<organism evidence="2 3">
    <name type="scientific">Pedobacter steynii</name>
    <dbReference type="NCBI Taxonomy" id="430522"/>
    <lineage>
        <taxon>Bacteria</taxon>
        <taxon>Pseudomonadati</taxon>
        <taxon>Bacteroidota</taxon>
        <taxon>Sphingobacteriia</taxon>
        <taxon>Sphingobacteriales</taxon>
        <taxon>Sphingobacteriaceae</taxon>
        <taxon>Pedobacter</taxon>
    </lineage>
</organism>
<reference evidence="3" key="1">
    <citation type="submission" date="2016-10" db="EMBL/GenBank/DDBJ databases">
        <authorList>
            <person name="Varghese N."/>
            <person name="Submissions S."/>
        </authorList>
    </citation>
    <scope>NUCLEOTIDE SEQUENCE [LARGE SCALE GENOMIC DNA]</scope>
    <source>
        <strain evidence="3">DSM 19110</strain>
    </source>
</reference>
<dbReference type="STRING" id="430522.BFS30_05015"/>
<dbReference type="RefSeq" id="WP_074611465.1">
    <property type="nucleotide sequence ID" value="NZ_FNGY01000009.1"/>
</dbReference>
<evidence type="ECO:0000313" key="3">
    <source>
        <dbReference type="Proteomes" id="UP000183200"/>
    </source>
</evidence>
<dbReference type="CDD" id="cd12105">
    <property type="entry name" value="HmuY"/>
    <property type="match status" value="1"/>
</dbReference>
<proteinExistence type="predicted"/>
<keyword evidence="1" id="KW-0732">Signal</keyword>
<dbReference type="EMBL" id="FNGY01000009">
    <property type="protein sequence ID" value="SDN79504.1"/>
    <property type="molecule type" value="Genomic_DNA"/>
</dbReference>
<dbReference type="InterPro" id="IPR025921">
    <property type="entry name" value="HmuY"/>
</dbReference>
<sequence length="167" mass="18548">MKQAIYTLSIMSAFLFAGLNTIAQGPKTEKNLDAKSKTTFYSLEAGKIVKETEKWDLAFNNTAIKINSKQNVSAQILSNTTFDKVIKAPENGYKKDSQSSSAIPTGSGNGWYNYDMATHALSPIPGKVIIVKTASGKHIKLEIISYYFDEEDYNETGFYTFKYAVVK</sequence>
<accession>A0A1H0EAP1</accession>
<feature type="signal peptide" evidence="1">
    <location>
        <begin position="1"/>
        <end position="23"/>
    </location>
</feature>
<protein>
    <submittedName>
        <fullName evidence="2">HmuY protein</fullName>
    </submittedName>
</protein>
<evidence type="ECO:0000256" key="1">
    <source>
        <dbReference type="SAM" id="SignalP"/>
    </source>
</evidence>
<evidence type="ECO:0000313" key="2">
    <source>
        <dbReference type="EMBL" id="SDN79504.1"/>
    </source>
</evidence>
<gene>
    <name evidence="2" type="ORF">SAMN05421820_109238</name>
</gene>
<dbReference type="OrthoDB" id="5510929at2"/>
<feature type="chain" id="PRO_5010377485" evidence="1">
    <location>
        <begin position="24"/>
        <end position="167"/>
    </location>
</feature>
<name>A0A1H0EAP1_9SPHI</name>